<protein>
    <submittedName>
        <fullName evidence="1">Uncharacterized protein</fullName>
    </submittedName>
</protein>
<sequence length="45" mass="4588">MKREFDAIIVGGGPGGLAIGSLLAREGVSSAIIEKDAVLGGRYRS</sequence>
<feature type="non-terminal residue" evidence="1">
    <location>
        <position position="45"/>
    </location>
</feature>
<name>X0WS30_9ZZZZ</name>
<comment type="caution">
    <text evidence="1">The sequence shown here is derived from an EMBL/GenBank/DDBJ whole genome shotgun (WGS) entry which is preliminary data.</text>
</comment>
<reference evidence="1" key="1">
    <citation type="journal article" date="2014" name="Front. Microbiol.">
        <title>High frequency of phylogenetically diverse reductive dehalogenase-homologous genes in deep subseafloor sedimentary metagenomes.</title>
        <authorList>
            <person name="Kawai M."/>
            <person name="Futagami T."/>
            <person name="Toyoda A."/>
            <person name="Takaki Y."/>
            <person name="Nishi S."/>
            <person name="Hori S."/>
            <person name="Arai W."/>
            <person name="Tsubouchi T."/>
            <person name="Morono Y."/>
            <person name="Uchiyama I."/>
            <person name="Ito T."/>
            <person name="Fujiyama A."/>
            <person name="Inagaki F."/>
            <person name="Takami H."/>
        </authorList>
    </citation>
    <scope>NUCLEOTIDE SEQUENCE</scope>
    <source>
        <strain evidence="1">Expedition CK06-06</strain>
    </source>
</reference>
<dbReference type="SUPFAM" id="SSF51905">
    <property type="entry name" value="FAD/NAD(P)-binding domain"/>
    <property type="match status" value="1"/>
</dbReference>
<dbReference type="Gene3D" id="3.50.50.60">
    <property type="entry name" value="FAD/NAD(P)-binding domain"/>
    <property type="match status" value="1"/>
</dbReference>
<evidence type="ECO:0000313" key="1">
    <source>
        <dbReference type="EMBL" id="GAG15496.1"/>
    </source>
</evidence>
<organism evidence="1">
    <name type="scientific">marine sediment metagenome</name>
    <dbReference type="NCBI Taxonomy" id="412755"/>
    <lineage>
        <taxon>unclassified sequences</taxon>
        <taxon>metagenomes</taxon>
        <taxon>ecological metagenomes</taxon>
    </lineage>
</organism>
<accession>X0WS30</accession>
<dbReference type="Pfam" id="PF13450">
    <property type="entry name" value="NAD_binding_8"/>
    <property type="match status" value="1"/>
</dbReference>
<dbReference type="AlphaFoldDB" id="X0WS30"/>
<dbReference type="EMBL" id="BARS01039108">
    <property type="protein sequence ID" value="GAG15496.1"/>
    <property type="molecule type" value="Genomic_DNA"/>
</dbReference>
<gene>
    <name evidence="1" type="ORF">S01H1_59767</name>
</gene>
<proteinExistence type="predicted"/>
<dbReference type="InterPro" id="IPR036188">
    <property type="entry name" value="FAD/NAD-bd_sf"/>
</dbReference>